<dbReference type="EMBL" id="HBIP01001186">
    <property type="protein sequence ID" value="CAE0485485.1"/>
    <property type="molecule type" value="Transcribed_RNA"/>
</dbReference>
<dbReference type="FunFam" id="3.30.1380.20:FF:000001">
    <property type="entry name" value="Trafficking protein particle complex subunit BET3"/>
    <property type="match status" value="1"/>
</dbReference>
<dbReference type="InterPro" id="IPR024096">
    <property type="entry name" value="NO_sig/Golgi_transp_ligand-bd"/>
</dbReference>
<reference evidence="9" key="1">
    <citation type="submission" date="2021-01" db="EMBL/GenBank/DDBJ databases">
        <authorList>
            <person name="Corre E."/>
            <person name="Pelletier E."/>
            <person name="Niang G."/>
            <person name="Scheremetjew M."/>
            <person name="Finn R."/>
            <person name="Kale V."/>
            <person name="Holt S."/>
            <person name="Cochrane G."/>
            <person name="Meng A."/>
            <person name="Brown T."/>
            <person name="Cohen L."/>
        </authorList>
    </citation>
    <scope>NUCLEOTIDE SEQUENCE</scope>
    <source>
        <strain evidence="9">CCMP1320</strain>
    </source>
</reference>
<evidence type="ECO:0000256" key="7">
    <source>
        <dbReference type="ARBA" id="ARBA00023034"/>
    </source>
</evidence>
<keyword evidence="4 8" id="KW-0813">Transport</keyword>
<comment type="subcellular location">
    <subcellularLocation>
        <location evidence="2">Endoplasmic reticulum</location>
    </subcellularLocation>
    <subcellularLocation>
        <location evidence="1 8">Golgi apparatus</location>
        <location evidence="1 8">cis-Golgi network</location>
    </subcellularLocation>
</comment>
<evidence type="ECO:0000256" key="8">
    <source>
        <dbReference type="PIRNR" id="PIRNR018293"/>
    </source>
</evidence>
<name>A0A7S3QKA9_DUNTE</name>
<gene>
    <name evidence="9" type="ORF">DTER00134_LOCUS524</name>
</gene>
<dbReference type="InterPro" id="IPR007194">
    <property type="entry name" value="TRAPP_component"/>
</dbReference>
<keyword evidence="5" id="KW-0256">Endoplasmic reticulum</keyword>
<accession>A0A7S3QKA9</accession>
<dbReference type="SUPFAM" id="SSF111126">
    <property type="entry name" value="Ligand-binding domain in the NO signalling and Golgi transport"/>
    <property type="match status" value="1"/>
</dbReference>
<sequence>MQPRFLAPKPAPSNLPALEQMNAEVFALTYGSIIRQLLSDLEDLGEVNKQLDKMGYNIGIRLIDEFLAKSKVSRCSNFRETVDIIAKQAFLLFLNMQCTVSKWTQDGNECSLIFTDNPLTEFVELPSEFQELQYCSILCGVIRGSLEMINMDVDVRIVGDMLKGDEVHELRLRLKEQKNEEFPYKDDE</sequence>
<dbReference type="Gene3D" id="3.30.1380.20">
    <property type="entry name" value="Trafficking protein particle complex subunit 3"/>
    <property type="match status" value="1"/>
</dbReference>
<keyword evidence="7 8" id="KW-0333">Golgi apparatus</keyword>
<dbReference type="GO" id="GO:0005783">
    <property type="term" value="C:endoplasmic reticulum"/>
    <property type="evidence" value="ECO:0007669"/>
    <property type="project" value="UniProtKB-SubCell"/>
</dbReference>
<organism evidence="9">
    <name type="scientific">Dunaliella tertiolecta</name>
    <name type="common">Green alga</name>
    <dbReference type="NCBI Taxonomy" id="3047"/>
    <lineage>
        <taxon>Eukaryota</taxon>
        <taxon>Viridiplantae</taxon>
        <taxon>Chlorophyta</taxon>
        <taxon>core chlorophytes</taxon>
        <taxon>Chlorophyceae</taxon>
        <taxon>CS clade</taxon>
        <taxon>Chlamydomonadales</taxon>
        <taxon>Dunaliellaceae</taxon>
        <taxon>Dunaliella</taxon>
    </lineage>
</organism>
<comment type="function">
    <text evidence="8">May play a role in vesicular transport from endoplasmic reticulum to Golgi.</text>
</comment>
<dbReference type="GO" id="GO:0005794">
    <property type="term" value="C:Golgi apparatus"/>
    <property type="evidence" value="ECO:0007669"/>
    <property type="project" value="UniProtKB-SubCell"/>
</dbReference>
<dbReference type="InterPro" id="IPR016721">
    <property type="entry name" value="Bet3"/>
</dbReference>
<dbReference type="CDD" id="cd14942">
    <property type="entry name" value="TRAPPC3_bet3"/>
    <property type="match status" value="1"/>
</dbReference>
<evidence type="ECO:0000256" key="5">
    <source>
        <dbReference type="ARBA" id="ARBA00022824"/>
    </source>
</evidence>
<evidence type="ECO:0000313" key="9">
    <source>
        <dbReference type="EMBL" id="CAE0485485.1"/>
    </source>
</evidence>
<comment type="subunit">
    <text evidence="8">Homodimer.</text>
</comment>
<evidence type="ECO:0000256" key="2">
    <source>
        <dbReference type="ARBA" id="ARBA00004240"/>
    </source>
</evidence>
<dbReference type="PANTHER" id="PTHR13048">
    <property type="entry name" value="TRAFFICKING PROTEIN PARTICLE COMPLEX SUBUNIT 3"/>
    <property type="match status" value="1"/>
</dbReference>
<dbReference type="PIRSF" id="PIRSF018293">
    <property type="entry name" value="TRAPP_I_complex_Bet3"/>
    <property type="match status" value="1"/>
</dbReference>
<keyword evidence="6 8" id="KW-0931">ER-Golgi transport</keyword>
<protein>
    <recommendedName>
        <fullName evidence="8">Trafficking protein particle complex subunit</fullName>
    </recommendedName>
</protein>
<comment type="similarity">
    <text evidence="3 8">Belongs to the TRAPP small subunits family. BET3 subfamily.</text>
</comment>
<evidence type="ECO:0000256" key="6">
    <source>
        <dbReference type="ARBA" id="ARBA00022892"/>
    </source>
</evidence>
<evidence type="ECO:0000256" key="1">
    <source>
        <dbReference type="ARBA" id="ARBA00004222"/>
    </source>
</evidence>
<dbReference type="GO" id="GO:0048193">
    <property type="term" value="P:Golgi vesicle transport"/>
    <property type="evidence" value="ECO:0007669"/>
    <property type="project" value="InterPro"/>
</dbReference>
<dbReference type="GO" id="GO:0030008">
    <property type="term" value="C:TRAPP complex"/>
    <property type="evidence" value="ECO:0007669"/>
    <property type="project" value="InterPro"/>
</dbReference>
<evidence type="ECO:0000256" key="4">
    <source>
        <dbReference type="ARBA" id="ARBA00022448"/>
    </source>
</evidence>
<dbReference type="GO" id="GO:0016236">
    <property type="term" value="P:macroautophagy"/>
    <property type="evidence" value="ECO:0007669"/>
    <property type="project" value="UniProtKB-ARBA"/>
</dbReference>
<dbReference type="Pfam" id="PF04051">
    <property type="entry name" value="TRAPP"/>
    <property type="match status" value="1"/>
</dbReference>
<evidence type="ECO:0000256" key="3">
    <source>
        <dbReference type="ARBA" id="ARBA00006218"/>
    </source>
</evidence>
<dbReference type="AlphaFoldDB" id="A0A7S3QKA9"/>
<proteinExistence type="inferred from homology"/>